<feature type="transmembrane region" description="Helical" evidence="2">
    <location>
        <begin position="98"/>
        <end position="119"/>
    </location>
</feature>
<dbReference type="PANTHER" id="PTHR13146">
    <property type="match status" value="1"/>
</dbReference>
<dbReference type="EMBL" id="CAMPGE010011481">
    <property type="protein sequence ID" value="CAI2370311.1"/>
    <property type="molecule type" value="Genomic_DNA"/>
</dbReference>
<evidence type="ECO:0000256" key="2">
    <source>
        <dbReference type="SAM" id="Phobius"/>
    </source>
</evidence>
<gene>
    <name evidence="3" type="ORF">ECRASSUSDP1_LOCUS11622</name>
</gene>
<feature type="transmembrane region" description="Helical" evidence="2">
    <location>
        <begin position="330"/>
        <end position="356"/>
    </location>
</feature>
<feature type="region of interest" description="Disordered" evidence="1">
    <location>
        <begin position="382"/>
        <end position="403"/>
    </location>
</feature>
<keyword evidence="2" id="KW-0472">Membrane</keyword>
<proteinExistence type="predicted"/>
<feature type="transmembrane region" description="Helical" evidence="2">
    <location>
        <begin position="125"/>
        <end position="145"/>
    </location>
</feature>
<keyword evidence="4" id="KW-1185">Reference proteome</keyword>
<name>A0AAD1UJ28_EUPCR</name>
<dbReference type="GO" id="GO:0016020">
    <property type="term" value="C:membrane"/>
    <property type="evidence" value="ECO:0007669"/>
    <property type="project" value="TreeGrafter"/>
</dbReference>
<feature type="transmembrane region" description="Helical" evidence="2">
    <location>
        <begin position="269"/>
        <end position="289"/>
    </location>
</feature>
<keyword evidence="2" id="KW-1133">Transmembrane helix</keyword>
<feature type="transmembrane region" description="Helical" evidence="2">
    <location>
        <begin position="185"/>
        <end position="204"/>
    </location>
</feature>
<evidence type="ECO:0008006" key="5">
    <source>
        <dbReference type="Google" id="ProtNLM"/>
    </source>
</evidence>
<feature type="transmembrane region" description="Helical" evidence="2">
    <location>
        <begin position="45"/>
        <end position="64"/>
    </location>
</feature>
<feature type="transmembrane region" description="Helical" evidence="2">
    <location>
        <begin position="224"/>
        <end position="241"/>
    </location>
</feature>
<evidence type="ECO:0000256" key="1">
    <source>
        <dbReference type="SAM" id="MobiDB-lite"/>
    </source>
</evidence>
<organism evidence="3 4">
    <name type="scientific">Euplotes crassus</name>
    <dbReference type="NCBI Taxonomy" id="5936"/>
    <lineage>
        <taxon>Eukaryota</taxon>
        <taxon>Sar</taxon>
        <taxon>Alveolata</taxon>
        <taxon>Ciliophora</taxon>
        <taxon>Intramacronucleata</taxon>
        <taxon>Spirotrichea</taxon>
        <taxon>Hypotrichia</taxon>
        <taxon>Euplotida</taxon>
        <taxon>Euplotidae</taxon>
        <taxon>Moneuplotes</taxon>
    </lineage>
</organism>
<evidence type="ECO:0000313" key="3">
    <source>
        <dbReference type="EMBL" id="CAI2370311.1"/>
    </source>
</evidence>
<dbReference type="InterPro" id="IPR037185">
    <property type="entry name" value="EmrE-like"/>
</dbReference>
<dbReference type="Gene3D" id="1.10.3730.20">
    <property type="match status" value="1"/>
</dbReference>
<dbReference type="PANTHER" id="PTHR13146:SF0">
    <property type="entry name" value="SOLUTE CARRIER FAMILY 35 MEMBER F6"/>
    <property type="match status" value="1"/>
</dbReference>
<keyword evidence="2" id="KW-0812">Transmembrane</keyword>
<feature type="transmembrane region" description="Helical" evidence="2">
    <location>
        <begin position="154"/>
        <end position="173"/>
    </location>
</feature>
<dbReference type="AlphaFoldDB" id="A0AAD1UJ28"/>
<dbReference type="Proteomes" id="UP001295684">
    <property type="component" value="Unassembled WGS sequence"/>
</dbReference>
<comment type="caution">
    <text evidence="3">The sequence shown here is derived from an EMBL/GenBank/DDBJ whole genome shotgun (WGS) entry which is preliminary data.</text>
</comment>
<dbReference type="SUPFAM" id="SSF103481">
    <property type="entry name" value="Multidrug resistance efflux transporter EmrE"/>
    <property type="match status" value="1"/>
</dbReference>
<feature type="transmembrane region" description="Helical" evidence="2">
    <location>
        <begin position="301"/>
        <end position="318"/>
    </location>
</feature>
<protein>
    <recommendedName>
        <fullName evidence="5">Integral membrane protein</fullName>
    </recommendedName>
</protein>
<accession>A0AAD1UJ28</accession>
<sequence length="403" mass="44203">MAGNEMNPVLLGVFCLMMILSGATLGVVLKLQSNVEIDGKKFEHPFFLVLVMFIGEALCIFFYIGEKMYLKNKYGSVEESPEMKGAVAKGLRTDINPLLLAIPMLCDSGATALLMIAYINIPASIAQMMGGFVVFIVAIFSIIFLKARFFRHHWLGLCFVFVGICLVATAALIDKNGGDENGSVALGVILMVFSIAVQGSQFIVEEKLLSSYYLSPFKAVGWEGITGCFLWSVLLIIFQYIPCDGTICNNGRVENTRVAFDFIGDSVPLVFFLLGNIIFVAGMNGLGMIVTKYASAATRVILQQTKTVLVWIFFLIYPHGGHENFKVLQLIGFLVLLVGVILYNEILVLPFLGFNANTKKALAQKKMRTGSLISGSERSMSIKAQEMDPLLTEEQTKGNENGD</sequence>
<evidence type="ECO:0000313" key="4">
    <source>
        <dbReference type="Proteomes" id="UP001295684"/>
    </source>
</evidence>
<reference evidence="3" key="1">
    <citation type="submission" date="2023-07" db="EMBL/GenBank/DDBJ databases">
        <authorList>
            <consortium name="AG Swart"/>
            <person name="Singh M."/>
            <person name="Singh A."/>
            <person name="Seah K."/>
            <person name="Emmerich C."/>
        </authorList>
    </citation>
    <scope>NUCLEOTIDE SEQUENCE</scope>
    <source>
        <strain evidence="3">DP1</strain>
    </source>
</reference>